<sequence>MLKRSDFDPTALLQFGLFMSMSVINILKDCESNFGIEGQHVVNNALIRTGYDVGKQIMENVEIPPDLSPIELISFLTTIANTQAWTSIEGPEIENERKCSFNILWCPLQDVYKAFDCRVQRYLVQGIIDAFRDTSPFDLDYQVEFTQTIPAGAKYCRFIVEQKQQGDQDKWKEYTSILEQKALKRMREKKKLIDS</sequence>
<proteinExistence type="predicted"/>
<name>A0A0F9NUP5_9ZZZZ</name>
<dbReference type="AlphaFoldDB" id="A0A0F9NUP5"/>
<gene>
    <name evidence="1" type="ORF">LCGC14_1216990</name>
</gene>
<evidence type="ECO:0000313" key="1">
    <source>
        <dbReference type="EMBL" id="KKM92580.1"/>
    </source>
</evidence>
<accession>A0A0F9NUP5</accession>
<evidence type="ECO:0008006" key="2">
    <source>
        <dbReference type="Google" id="ProtNLM"/>
    </source>
</evidence>
<dbReference type="EMBL" id="LAZR01006372">
    <property type="protein sequence ID" value="KKM92580.1"/>
    <property type="molecule type" value="Genomic_DNA"/>
</dbReference>
<protein>
    <recommendedName>
        <fullName evidence="2">4-vinyl reductase 4VR domain-containing protein</fullName>
    </recommendedName>
</protein>
<reference evidence="1" key="1">
    <citation type="journal article" date="2015" name="Nature">
        <title>Complex archaea that bridge the gap between prokaryotes and eukaryotes.</title>
        <authorList>
            <person name="Spang A."/>
            <person name="Saw J.H."/>
            <person name="Jorgensen S.L."/>
            <person name="Zaremba-Niedzwiedzka K."/>
            <person name="Martijn J."/>
            <person name="Lind A.E."/>
            <person name="van Eijk R."/>
            <person name="Schleper C."/>
            <person name="Guy L."/>
            <person name="Ettema T.J."/>
        </authorList>
    </citation>
    <scope>NUCLEOTIDE SEQUENCE</scope>
</reference>
<comment type="caution">
    <text evidence="1">The sequence shown here is derived from an EMBL/GenBank/DDBJ whole genome shotgun (WGS) entry which is preliminary data.</text>
</comment>
<organism evidence="1">
    <name type="scientific">marine sediment metagenome</name>
    <dbReference type="NCBI Taxonomy" id="412755"/>
    <lineage>
        <taxon>unclassified sequences</taxon>
        <taxon>metagenomes</taxon>
        <taxon>ecological metagenomes</taxon>
    </lineage>
</organism>